<evidence type="ECO:0000313" key="6">
    <source>
        <dbReference type="EMBL" id="KAJ3228493.1"/>
    </source>
</evidence>
<dbReference type="InterPro" id="IPR042099">
    <property type="entry name" value="ANL_N_sf"/>
</dbReference>
<dbReference type="GO" id="GO:0005524">
    <property type="term" value="F:ATP binding"/>
    <property type="evidence" value="ECO:0007669"/>
    <property type="project" value="UniProtKB-KW"/>
</dbReference>
<name>A0AAD5U8P4_9FUNG</name>
<evidence type="ECO:0000256" key="1">
    <source>
        <dbReference type="ARBA" id="ARBA00006432"/>
    </source>
</evidence>
<keyword evidence="7" id="KW-1185">Reference proteome</keyword>
<dbReference type="PROSITE" id="PS00455">
    <property type="entry name" value="AMP_BINDING"/>
    <property type="match status" value="1"/>
</dbReference>
<gene>
    <name evidence="6" type="ORF">HK099_000048</name>
</gene>
<dbReference type="InterPro" id="IPR020845">
    <property type="entry name" value="AMP-binding_CS"/>
</dbReference>
<dbReference type="InterPro" id="IPR000873">
    <property type="entry name" value="AMP-dep_synth/lig_dom"/>
</dbReference>
<evidence type="ECO:0000259" key="5">
    <source>
        <dbReference type="Pfam" id="PF00501"/>
    </source>
</evidence>
<evidence type="ECO:0000313" key="7">
    <source>
        <dbReference type="Proteomes" id="UP001211065"/>
    </source>
</evidence>
<evidence type="ECO:0000256" key="3">
    <source>
        <dbReference type="ARBA" id="ARBA00022741"/>
    </source>
</evidence>
<dbReference type="Proteomes" id="UP001211065">
    <property type="component" value="Unassembled WGS sequence"/>
</dbReference>
<dbReference type="GO" id="GO:0005777">
    <property type="term" value="C:peroxisome"/>
    <property type="evidence" value="ECO:0007669"/>
    <property type="project" value="TreeGrafter"/>
</dbReference>
<comment type="caution">
    <text evidence="6">The sequence shown here is derived from an EMBL/GenBank/DDBJ whole genome shotgun (WGS) entry which is preliminary data.</text>
</comment>
<dbReference type="Pfam" id="PF00501">
    <property type="entry name" value="AMP-binding"/>
    <property type="match status" value="1"/>
</dbReference>
<sequence>MLIKTFLGPALRTIYKRFFKESGSAVEGFLDAVKSVPNKTALIFTLTGEIWTYKKLNEDTNKLSNFLIENNLVESKQVVSIFLPNSPEFIKSWLGLWKLGQTCSFINTNLKGNSLLHALKVSNSRYIVTDENLLEEVLIIKENLMDLKVVVLSTAVNGEEKFGLLSKDVLLFNENMSDAIIEPHNFRKNVLSTDVALLIFTSGTTGLPKPATLTHEKFRILSNVPRFFGLGKNDRIYTALPLYHTAGATLGFGNSIYNCSTIIIAPKFSASKFFYDCKRFDATAFQYIGELARYLLTTPESTNDKNHSVRIAFGNGLRKDIWLNFKSRFNIMEIGEFYGSTEGNASMHNHQVGNDGIGAVGRAGPIASIVFCSVLIEYDQENDIHPRNAKGFCKQVPYGVEGELIGKIQTWHPTRNFAESRFRTGDLLRKERDQRYYFVDRVGDTFRWKGENVSTGEILGAISKFDIKIQEAVVYGVEVPYMDGKAGAVALKVDEDFKLNELYGFFKSEGLPSYAIPIWIRILKKVELTGTFKPIKHQLQVEGIDLKNFDKDDKIFWVKPGSNEYVEFTKSDYQDIIEKKVRL</sequence>
<dbReference type="PANTHER" id="PTHR43107">
    <property type="entry name" value="LONG-CHAIN FATTY ACID TRANSPORT PROTEIN"/>
    <property type="match status" value="1"/>
</dbReference>
<dbReference type="GO" id="GO:0005324">
    <property type="term" value="F:long-chain fatty acid transmembrane transporter activity"/>
    <property type="evidence" value="ECO:0007669"/>
    <property type="project" value="TreeGrafter"/>
</dbReference>
<dbReference type="Gene3D" id="3.40.50.12780">
    <property type="entry name" value="N-terminal domain of ligase-like"/>
    <property type="match status" value="1"/>
</dbReference>
<dbReference type="EMBL" id="JADGJW010000001">
    <property type="protein sequence ID" value="KAJ3228493.1"/>
    <property type="molecule type" value="Genomic_DNA"/>
</dbReference>
<protein>
    <recommendedName>
        <fullName evidence="5">AMP-dependent synthetase/ligase domain-containing protein</fullName>
    </recommendedName>
</protein>
<proteinExistence type="inferred from homology"/>
<comment type="similarity">
    <text evidence="1">Belongs to the ATP-dependent AMP-binding enzyme family.</text>
</comment>
<accession>A0AAD5U8P4</accession>
<keyword evidence="4" id="KW-0067">ATP-binding</keyword>
<dbReference type="GO" id="GO:0009898">
    <property type="term" value="C:cytoplasmic side of plasma membrane"/>
    <property type="evidence" value="ECO:0007669"/>
    <property type="project" value="TreeGrafter"/>
</dbReference>
<organism evidence="6 7">
    <name type="scientific">Clydaea vesicula</name>
    <dbReference type="NCBI Taxonomy" id="447962"/>
    <lineage>
        <taxon>Eukaryota</taxon>
        <taxon>Fungi</taxon>
        <taxon>Fungi incertae sedis</taxon>
        <taxon>Chytridiomycota</taxon>
        <taxon>Chytridiomycota incertae sedis</taxon>
        <taxon>Chytridiomycetes</taxon>
        <taxon>Lobulomycetales</taxon>
        <taxon>Lobulomycetaceae</taxon>
        <taxon>Clydaea</taxon>
    </lineage>
</organism>
<dbReference type="GO" id="GO:0005811">
    <property type="term" value="C:lipid droplet"/>
    <property type="evidence" value="ECO:0007669"/>
    <property type="project" value="TreeGrafter"/>
</dbReference>
<keyword evidence="2" id="KW-0436">Ligase</keyword>
<dbReference type="InterPro" id="IPR045851">
    <property type="entry name" value="AMP-bd_C_sf"/>
</dbReference>
<dbReference type="GO" id="GO:0044539">
    <property type="term" value="P:long-chain fatty acid import into cell"/>
    <property type="evidence" value="ECO:0007669"/>
    <property type="project" value="TreeGrafter"/>
</dbReference>
<keyword evidence="3" id="KW-0547">Nucleotide-binding</keyword>
<dbReference type="SUPFAM" id="SSF56801">
    <property type="entry name" value="Acetyl-CoA synthetase-like"/>
    <property type="match status" value="1"/>
</dbReference>
<evidence type="ECO:0000256" key="4">
    <source>
        <dbReference type="ARBA" id="ARBA00022840"/>
    </source>
</evidence>
<dbReference type="GO" id="GO:0004467">
    <property type="term" value="F:long-chain fatty acid-CoA ligase activity"/>
    <property type="evidence" value="ECO:0007669"/>
    <property type="project" value="TreeGrafter"/>
</dbReference>
<dbReference type="PANTHER" id="PTHR43107:SF15">
    <property type="entry name" value="FATTY ACID TRANSPORT PROTEIN 3, ISOFORM A"/>
    <property type="match status" value="1"/>
</dbReference>
<feature type="domain" description="AMP-dependent synthetase/ligase" evidence="5">
    <location>
        <begin position="32"/>
        <end position="364"/>
    </location>
</feature>
<reference evidence="6" key="1">
    <citation type="submission" date="2020-05" db="EMBL/GenBank/DDBJ databases">
        <title>Phylogenomic resolution of chytrid fungi.</title>
        <authorList>
            <person name="Stajich J.E."/>
            <person name="Amses K."/>
            <person name="Simmons R."/>
            <person name="Seto K."/>
            <person name="Myers J."/>
            <person name="Bonds A."/>
            <person name="Quandt C.A."/>
            <person name="Barry K."/>
            <person name="Liu P."/>
            <person name="Grigoriev I."/>
            <person name="Longcore J.E."/>
            <person name="James T.Y."/>
        </authorList>
    </citation>
    <scope>NUCLEOTIDE SEQUENCE</scope>
    <source>
        <strain evidence="6">JEL0476</strain>
    </source>
</reference>
<dbReference type="AlphaFoldDB" id="A0AAD5U8P4"/>
<dbReference type="Gene3D" id="3.30.300.30">
    <property type="match status" value="1"/>
</dbReference>
<evidence type="ECO:0000256" key="2">
    <source>
        <dbReference type="ARBA" id="ARBA00022598"/>
    </source>
</evidence>